<dbReference type="OrthoDB" id="5945181at2759"/>
<protein>
    <submittedName>
        <fullName evidence="1">Uncharacterized protein</fullName>
    </submittedName>
</protein>
<organism evidence="1 2">
    <name type="scientific">Paramuricea clavata</name>
    <name type="common">Red gorgonian</name>
    <name type="synonym">Violescent sea-whip</name>
    <dbReference type="NCBI Taxonomy" id="317549"/>
    <lineage>
        <taxon>Eukaryota</taxon>
        <taxon>Metazoa</taxon>
        <taxon>Cnidaria</taxon>
        <taxon>Anthozoa</taxon>
        <taxon>Octocorallia</taxon>
        <taxon>Malacalcyonacea</taxon>
        <taxon>Plexauridae</taxon>
        <taxon>Paramuricea</taxon>
    </lineage>
</organism>
<sequence>MEATQDLTPKQKQGVYVPESNHYYYPGFRKQGRFPAAKKTVLGNLDLLKEIEEEERITVRWKKATNCGYTGLSVLHRLYALYGFLYDEHIVFDEMHTVSLNIVKHALQDLMADEDNAIDWQVVDQRL</sequence>
<keyword evidence="2" id="KW-1185">Reference proteome</keyword>
<dbReference type="AlphaFoldDB" id="A0A6S7I6N8"/>
<dbReference type="Proteomes" id="UP001152795">
    <property type="component" value="Unassembled WGS sequence"/>
</dbReference>
<name>A0A6S7I6N8_PARCT</name>
<evidence type="ECO:0000313" key="2">
    <source>
        <dbReference type="Proteomes" id="UP001152795"/>
    </source>
</evidence>
<evidence type="ECO:0000313" key="1">
    <source>
        <dbReference type="EMBL" id="CAB4011520.1"/>
    </source>
</evidence>
<accession>A0A6S7I6N8</accession>
<proteinExistence type="predicted"/>
<comment type="caution">
    <text evidence="1">The sequence shown here is derived from an EMBL/GenBank/DDBJ whole genome shotgun (WGS) entry which is preliminary data.</text>
</comment>
<gene>
    <name evidence="1" type="ORF">PACLA_8A044445</name>
</gene>
<reference evidence="1" key="1">
    <citation type="submission" date="2020-04" db="EMBL/GenBank/DDBJ databases">
        <authorList>
            <person name="Alioto T."/>
            <person name="Alioto T."/>
            <person name="Gomez Garrido J."/>
        </authorList>
    </citation>
    <scope>NUCLEOTIDE SEQUENCE</scope>
    <source>
        <strain evidence="1">A484AB</strain>
    </source>
</reference>
<dbReference type="EMBL" id="CACRXK020007177">
    <property type="protein sequence ID" value="CAB4011520.1"/>
    <property type="molecule type" value="Genomic_DNA"/>
</dbReference>